<dbReference type="Gene3D" id="2.60.40.150">
    <property type="entry name" value="C2 domain"/>
    <property type="match status" value="1"/>
</dbReference>
<dbReference type="PANTHER" id="PTHR10048">
    <property type="entry name" value="PHOSPHATIDYLINOSITOL KINASE"/>
    <property type="match status" value="1"/>
</dbReference>
<dbReference type="SMART" id="SM00146">
    <property type="entry name" value="PI3Kc"/>
    <property type="match status" value="1"/>
</dbReference>
<feature type="domain" description="C2 PI3K-type" evidence="10">
    <location>
        <begin position="37"/>
        <end position="184"/>
    </location>
</feature>
<reference evidence="12" key="1">
    <citation type="journal article" date="2012" name="Science">
        <title>The Paleozoic origin of enzymatic lignin decomposition reconstructed from 31 fungal genomes.</title>
        <authorList>
            <person name="Floudas D."/>
            <person name="Binder M."/>
            <person name="Riley R."/>
            <person name="Barry K."/>
            <person name="Blanchette R.A."/>
            <person name="Henrissat B."/>
            <person name="Martinez A.T."/>
            <person name="Otillar R."/>
            <person name="Spatafora J.W."/>
            <person name="Yadav J.S."/>
            <person name="Aerts A."/>
            <person name="Benoit I."/>
            <person name="Boyd A."/>
            <person name="Carlson A."/>
            <person name="Copeland A."/>
            <person name="Coutinho P.M."/>
            <person name="de Vries R.P."/>
            <person name="Ferreira P."/>
            <person name="Findley K."/>
            <person name="Foster B."/>
            <person name="Gaskell J."/>
            <person name="Glotzer D."/>
            <person name="Gorecki P."/>
            <person name="Heitman J."/>
            <person name="Hesse C."/>
            <person name="Hori C."/>
            <person name="Igarashi K."/>
            <person name="Jurgens J.A."/>
            <person name="Kallen N."/>
            <person name="Kersten P."/>
            <person name="Kohler A."/>
            <person name="Kuees U."/>
            <person name="Kumar T.K.A."/>
            <person name="Kuo A."/>
            <person name="LaButti K."/>
            <person name="Larrondo L.F."/>
            <person name="Lindquist E."/>
            <person name="Ling A."/>
            <person name="Lombard V."/>
            <person name="Lucas S."/>
            <person name="Lundell T."/>
            <person name="Martin R."/>
            <person name="McLaughlin D.J."/>
            <person name="Morgenstern I."/>
            <person name="Morin E."/>
            <person name="Murat C."/>
            <person name="Nagy L.G."/>
            <person name="Nolan M."/>
            <person name="Ohm R.A."/>
            <person name="Patyshakuliyeva A."/>
            <person name="Rokas A."/>
            <person name="Ruiz-Duenas F.J."/>
            <person name="Sabat G."/>
            <person name="Salamov A."/>
            <person name="Samejima M."/>
            <person name="Schmutz J."/>
            <person name="Slot J.C."/>
            <person name="St John F."/>
            <person name="Stenlid J."/>
            <person name="Sun H."/>
            <person name="Sun S."/>
            <person name="Syed K."/>
            <person name="Tsang A."/>
            <person name="Wiebenga A."/>
            <person name="Young D."/>
            <person name="Pisabarro A."/>
            <person name="Eastwood D.C."/>
            <person name="Martin F."/>
            <person name="Cullen D."/>
            <person name="Grigoriev I.V."/>
            <person name="Hibbett D.S."/>
        </authorList>
    </citation>
    <scope>NUCLEOTIDE SEQUENCE [LARGE SCALE GENOMIC DNA]</scope>
    <source>
        <strain evidence="12">HHB-11173 SS5</strain>
    </source>
</reference>
<dbReference type="CDD" id="cd00896">
    <property type="entry name" value="PI3Kc_III"/>
    <property type="match status" value="1"/>
</dbReference>
<proteinExistence type="inferred from homology"/>
<dbReference type="GO" id="GO:0000407">
    <property type="term" value="C:phagophore assembly site"/>
    <property type="evidence" value="ECO:0007669"/>
    <property type="project" value="TreeGrafter"/>
</dbReference>
<dbReference type="PIRSF" id="PIRSF000587">
    <property type="entry name" value="PI3K_Vps34"/>
    <property type="match status" value="1"/>
</dbReference>
<dbReference type="InterPro" id="IPR008290">
    <property type="entry name" value="PI3K_Vps34"/>
</dbReference>
<dbReference type="GO" id="GO:0034271">
    <property type="term" value="C:phosphatidylinositol 3-kinase complex, class III, type I"/>
    <property type="evidence" value="ECO:0007669"/>
    <property type="project" value="TreeGrafter"/>
</dbReference>
<evidence type="ECO:0000256" key="6">
    <source>
        <dbReference type="ARBA" id="ARBA00023985"/>
    </source>
</evidence>
<dbReference type="InterPro" id="IPR011009">
    <property type="entry name" value="Kinase-like_dom_sf"/>
</dbReference>
<dbReference type="GeneID" id="18881586"/>
<dbReference type="FunFam" id="1.25.40.70:FF:000009">
    <property type="entry name" value="Phosphatidylinositol 3-kinase VPS34"/>
    <property type="match status" value="1"/>
</dbReference>
<evidence type="ECO:0000256" key="7">
    <source>
        <dbReference type="PIRNR" id="PIRNR000587"/>
    </source>
</evidence>
<dbReference type="EMBL" id="JH687552">
    <property type="protein sequence ID" value="EIN04813.1"/>
    <property type="molecule type" value="Genomic_DNA"/>
</dbReference>
<dbReference type="PROSITE" id="PS51545">
    <property type="entry name" value="PIK_HELICAL"/>
    <property type="match status" value="1"/>
</dbReference>
<dbReference type="InterPro" id="IPR000403">
    <property type="entry name" value="PI3/4_kinase_cat_dom"/>
</dbReference>
<evidence type="ECO:0000313" key="12">
    <source>
        <dbReference type="Proteomes" id="UP000054196"/>
    </source>
</evidence>
<evidence type="ECO:0000256" key="2">
    <source>
        <dbReference type="ARBA" id="ARBA00022679"/>
    </source>
</evidence>
<dbReference type="InterPro" id="IPR016024">
    <property type="entry name" value="ARM-type_fold"/>
</dbReference>
<dbReference type="Pfam" id="PF00792">
    <property type="entry name" value="PI3K_C2"/>
    <property type="match status" value="1"/>
</dbReference>
<evidence type="ECO:0000256" key="4">
    <source>
        <dbReference type="ARBA" id="ARBA00022777"/>
    </source>
</evidence>
<dbReference type="PROSITE" id="PS51547">
    <property type="entry name" value="C2_PI3K"/>
    <property type="match status" value="1"/>
</dbReference>
<dbReference type="InterPro" id="IPR015433">
    <property type="entry name" value="PI3/4_kinase"/>
</dbReference>
<keyword evidence="5 7" id="KW-0067">ATP-binding</keyword>
<dbReference type="SUPFAM" id="SSF48371">
    <property type="entry name" value="ARM repeat"/>
    <property type="match status" value="1"/>
</dbReference>
<keyword evidence="12" id="KW-1185">Reference proteome</keyword>
<dbReference type="InterPro" id="IPR057756">
    <property type="entry name" value="PI3-kinase_type3/VPS34_cat"/>
</dbReference>
<dbReference type="InterPro" id="IPR001263">
    <property type="entry name" value="PI3K_accessory_dom"/>
</dbReference>
<dbReference type="GO" id="GO:0048015">
    <property type="term" value="P:phosphatidylinositol-mediated signaling"/>
    <property type="evidence" value="ECO:0007669"/>
    <property type="project" value="TreeGrafter"/>
</dbReference>
<feature type="domain" description="PI3K/PI4K catalytic" evidence="8">
    <location>
        <begin position="566"/>
        <end position="832"/>
    </location>
</feature>
<evidence type="ECO:0000259" key="9">
    <source>
        <dbReference type="PROSITE" id="PS51545"/>
    </source>
</evidence>
<dbReference type="Proteomes" id="UP000054196">
    <property type="component" value="Unassembled WGS sequence"/>
</dbReference>
<keyword evidence="2 7" id="KW-0808">Transferase</keyword>
<dbReference type="PROSITE" id="PS50290">
    <property type="entry name" value="PI3_4_KINASE_3"/>
    <property type="match status" value="1"/>
</dbReference>
<dbReference type="Gene3D" id="1.10.1070.11">
    <property type="entry name" value="Phosphatidylinositol 3-/4-kinase, catalytic domain"/>
    <property type="match status" value="1"/>
</dbReference>
<dbReference type="Gene3D" id="1.25.40.70">
    <property type="entry name" value="Phosphatidylinositol 3-kinase, accessory domain (PIK)"/>
    <property type="match status" value="1"/>
</dbReference>
<evidence type="ECO:0000256" key="5">
    <source>
        <dbReference type="ARBA" id="ARBA00022840"/>
    </source>
</evidence>
<dbReference type="OMA" id="LHKFAQY"/>
<organism evidence="11 12">
    <name type="scientific">Punctularia strigosozonata (strain HHB-11173)</name>
    <name type="common">White-rot fungus</name>
    <dbReference type="NCBI Taxonomy" id="741275"/>
    <lineage>
        <taxon>Eukaryota</taxon>
        <taxon>Fungi</taxon>
        <taxon>Dikarya</taxon>
        <taxon>Basidiomycota</taxon>
        <taxon>Agaricomycotina</taxon>
        <taxon>Agaricomycetes</taxon>
        <taxon>Corticiales</taxon>
        <taxon>Punctulariaceae</taxon>
        <taxon>Punctularia</taxon>
    </lineage>
</organism>
<dbReference type="InterPro" id="IPR042236">
    <property type="entry name" value="PI3K_accessory_sf"/>
</dbReference>
<dbReference type="RefSeq" id="XP_007387736.1">
    <property type="nucleotide sequence ID" value="XM_007387674.1"/>
</dbReference>
<dbReference type="HOGENOM" id="CLU_004869_0_0_1"/>
<dbReference type="InterPro" id="IPR002420">
    <property type="entry name" value="PI3K-type_C2_dom"/>
</dbReference>
<dbReference type="PANTHER" id="PTHR10048:SF7">
    <property type="entry name" value="PHOSPHATIDYLINOSITOL 3-KINASE CATALYTIC SUBUNIT TYPE 3"/>
    <property type="match status" value="1"/>
</dbReference>
<dbReference type="PROSITE" id="PS00915">
    <property type="entry name" value="PI3_4_KINASE_1"/>
    <property type="match status" value="1"/>
</dbReference>
<protein>
    <recommendedName>
        <fullName evidence="7">Phosphatidylinositol 3-kinase VPS34</fullName>
        <ecNumber evidence="7">2.7.1.137</ecNumber>
    </recommendedName>
</protein>
<dbReference type="GO" id="GO:0005777">
    <property type="term" value="C:peroxisome"/>
    <property type="evidence" value="ECO:0007669"/>
    <property type="project" value="TreeGrafter"/>
</dbReference>
<dbReference type="InterPro" id="IPR036940">
    <property type="entry name" value="PI3/4_kinase_cat_sf"/>
</dbReference>
<dbReference type="GO" id="GO:0005768">
    <property type="term" value="C:endosome"/>
    <property type="evidence" value="ECO:0007669"/>
    <property type="project" value="TreeGrafter"/>
</dbReference>
<dbReference type="EC" id="2.7.1.137" evidence="7"/>
<dbReference type="CDD" id="cd08397">
    <property type="entry name" value="C2_PI3K_class_III"/>
    <property type="match status" value="1"/>
</dbReference>
<keyword evidence="3 7" id="KW-0547">Nucleotide-binding</keyword>
<gene>
    <name evidence="11" type="ORF">PUNSTDRAFT_146149</name>
</gene>
<dbReference type="Pfam" id="PF00454">
    <property type="entry name" value="PI3_PI4_kinase"/>
    <property type="match status" value="1"/>
</dbReference>
<comment type="similarity">
    <text evidence="1">Belongs to the PI3/PI4-kinase family. Type III PI4K subfamily.</text>
</comment>
<dbReference type="FunFam" id="3.30.1010.10:FF:000002">
    <property type="entry name" value="Phosphatidylinositol 3-kinase catalytic subunit type 3"/>
    <property type="match status" value="1"/>
</dbReference>
<evidence type="ECO:0000313" key="11">
    <source>
        <dbReference type="EMBL" id="EIN04813.1"/>
    </source>
</evidence>
<evidence type="ECO:0000259" key="10">
    <source>
        <dbReference type="PROSITE" id="PS51547"/>
    </source>
</evidence>
<dbReference type="GO" id="GO:0000045">
    <property type="term" value="P:autophagosome assembly"/>
    <property type="evidence" value="ECO:0007669"/>
    <property type="project" value="TreeGrafter"/>
</dbReference>
<dbReference type="InterPro" id="IPR035892">
    <property type="entry name" value="C2_domain_sf"/>
</dbReference>
<dbReference type="SUPFAM" id="SSF49562">
    <property type="entry name" value="C2 domain (Calcium/lipid-binding domain, CaLB)"/>
    <property type="match status" value="1"/>
</dbReference>
<dbReference type="FunFam" id="1.10.1070.11:FF:000002">
    <property type="entry name" value="Phosphatidylinositol 3-kinase catalytic subunit type 3"/>
    <property type="match status" value="1"/>
</dbReference>
<evidence type="ECO:0000259" key="8">
    <source>
        <dbReference type="PROSITE" id="PS50290"/>
    </source>
</evidence>
<dbReference type="GO" id="GO:0006897">
    <property type="term" value="P:endocytosis"/>
    <property type="evidence" value="ECO:0007669"/>
    <property type="project" value="TreeGrafter"/>
</dbReference>
<dbReference type="KEGG" id="psq:PUNSTDRAFT_146149"/>
<accession>R7S3N6</accession>
<dbReference type="SMART" id="SM00142">
    <property type="entry name" value="PI3K_C2"/>
    <property type="match status" value="1"/>
</dbReference>
<dbReference type="PROSITE" id="PS00916">
    <property type="entry name" value="PI3_4_KINASE_2"/>
    <property type="match status" value="1"/>
</dbReference>
<dbReference type="InterPro" id="IPR018936">
    <property type="entry name" value="PI3/4_kinase_CS"/>
</dbReference>
<dbReference type="eggNOG" id="KOG0906">
    <property type="taxonomic scope" value="Eukaryota"/>
</dbReference>
<sequence length="846" mass="96384">MDKDTRDDFSFAKLSDLKELVTFRISQLEGRRQQHSFTELLENPDLKFHGVQSSSLSDLYVTCQLVADNKPLTIPFRTSFKAFKQSYIWNEWITLPIRYCDLPLSAQLTFTIWDIAGPRATAPVGGSTFRLFGKKWTLRRGKHRLLLWPGKEADGSVESTTPSKLGSRDEMGRLEKLVKKYERGDLPKSDWLDKLAFRKMEEIHAAEAAKSDQLYLYIDLPRFDFPVIYCEPEATNLPSTSTTHIAVNAVPSTPASQSIAADPHLWAVIDPDVARDNPVEDKHRRLIRSHRSSPYDRELKPNAKIRDELGHILDYPPSQVLTLEEKDLIWKFRFYLTRDKRGLTKFLKSVTWRDPFEVKQAVEELLPQWSEIDIDDALELLGPGTIDSRVRAFAVKQLSRAPDDELMLYLLQLVQALKFESTANDARTSRSTSAAISYDDSGLADFLISRAVANPVLGNRFHWYLMVEVQSDDKVTAKMYARVDWNLNAKLVESEGGKERRGVMRRQAELVATLGKRAKELRASKDARPKKIEKLRAFIADSKNNLVTMAPLPLPLNARYEVTGIIPEKSSVFKSNLFPMLLYFSCSDGTEYPVIFKDGDDMRQDQLVIQLFTLMDRLLRKENLDLRLSPYDVLATGPTQGMAQYILSKTIAAIVSEHGTLLNYMRAHYPDDGSVGTYGVDPSVVDTFVRSCAGYCVVTYLLGVGDRHLDNLLLAPDGHFFHVDFGYILGRDPKPFPPPVKVCKEMVDAMGGAQSTHYHRFKGYCFTAFTILRKSANLILNLVALMVDANIPDIKHRDVHEQIQEKFRLDLTEEEAIKHFEALLNETSYLTVVFDRIHDLAQYWRT</sequence>
<comment type="catalytic activity">
    <reaction evidence="6">
        <text>a 1,2-diacyl-sn-glycero-3-phospho-(1D-myo-inositol) + ATP = a 1,2-diacyl-sn-glycero-3-phospho-(1D-myo-inositol-3-phosphate) + ADP + H(+)</text>
        <dbReference type="Rhea" id="RHEA:12709"/>
        <dbReference type="ChEBI" id="CHEBI:15378"/>
        <dbReference type="ChEBI" id="CHEBI:30616"/>
        <dbReference type="ChEBI" id="CHEBI:57880"/>
        <dbReference type="ChEBI" id="CHEBI:58088"/>
        <dbReference type="ChEBI" id="CHEBI:456216"/>
        <dbReference type="EC" id="2.7.1.137"/>
    </reaction>
    <physiologicalReaction direction="left-to-right" evidence="6">
        <dbReference type="Rhea" id="RHEA:12710"/>
    </physiologicalReaction>
</comment>
<dbReference type="SUPFAM" id="SSF56112">
    <property type="entry name" value="Protein kinase-like (PK-like)"/>
    <property type="match status" value="1"/>
</dbReference>
<dbReference type="GO" id="GO:0005524">
    <property type="term" value="F:ATP binding"/>
    <property type="evidence" value="ECO:0007669"/>
    <property type="project" value="UniProtKB-UniRule"/>
</dbReference>
<dbReference type="GO" id="GO:0034272">
    <property type="term" value="C:phosphatidylinositol 3-kinase complex, class III, type II"/>
    <property type="evidence" value="ECO:0007669"/>
    <property type="project" value="TreeGrafter"/>
</dbReference>
<dbReference type="GO" id="GO:0016303">
    <property type="term" value="F:1-phosphatidylinositol-3-kinase activity"/>
    <property type="evidence" value="ECO:0007669"/>
    <property type="project" value="UniProtKB-UniRule"/>
</dbReference>
<dbReference type="AlphaFoldDB" id="R7S3N6"/>
<evidence type="ECO:0000256" key="3">
    <source>
        <dbReference type="ARBA" id="ARBA00022741"/>
    </source>
</evidence>
<dbReference type="OrthoDB" id="67688at2759"/>
<feature type="domain" description="PIK helical" evidence="9">
    <location>
        <begin position="296"/>
        <end position="489"/>
    </location>
</feature>
<dbReference type="CDD" id="cd00870">
    <property type="entry name" value="PI3Ka_III"/>
    <property type="match status" value="1"/>
</dbReference>
<dbReference type="Gene3D" id="3.30.1010.10">
    <property type="entry name" value="Phosphatidylinositol 3-kinase Catalytic Subunit, Chain A, domain 4"/>
    <property type="match status" value="1"/>
</dbReference>
<dbReference type="SMART" id="SM00145">
    <property type="entry name" value="PI3Ka"/>
    <property type="match status" value="1"/>
</dbReference>
<keyword evidence="4 7" id="KW-0418">Kinase</keyword>
<name>R7S3N6_PUNST</name>
<evidence type="ECO:0000256" key="1">
    <source>
        <dbReference type="ARBA" id="ARBA00006209"/>
    </source>
</evidence>
<dbReference type="Pfam" id="PF00613">
    <property type="entry name" value="PI3Ka"/>
    <property type="match status" value="1"/>
</dbReference>